<protein>
    <submittedName>
        <fullName evidence="3">Group II intron-encoding reverse transcriptase/maturase</fullName>
    </submittedName>
</protein>
<name>A0A379K155_ECTOL</name>
<evidence type="ECO:0000313" key="3">
    <source>
        <dbReference type="EMBL" id="SUD58039.1"/>
    </source>
</evidence>
<dbReference type="CDD" id="cd01651">
    <property type="entry name" value="RT_G2_intron"/>
    <property type="match status" value="1"/>
</dbReference>
<organism evidence="3 4">
    <name type="scientific">Ectopseudomonas oleovorans</name>
    <name type="common">Pseudomonas oleovorans</name>
    <dbReference type="NCBI Taxonomy" id="301"/>
    <lineage>
        <taxon>Bacteria</taxon>
        <taxon>Pseudomonadati</taxon>
        <taxon>Pseudomonadota</taxon>
        <taxon>Gammaproteobacteria</taxon>
        <taxon>Pseudomonadales</taxon>
        <taxon>Pseudomonadaceae</taxon>
        <taxon>Ectopseudomonas</taxon>
    </lineage>
</organism>
<accession>A0A379K155</accession>
<dbReference type="Proteomes" id="UP000254084">
    <property type="component" value="Unassembled WGS sequence"/>
</dbReference>
<proteinExistence type="inferred from homology"/>
<keyword evidence="3" id="KW-0808">Transferase</keyword>
<evidence type="ECO:0000313" key="4">
    <source>
        <dbReference type="Proteomes" id="UP000254084"/>
    </source>
</evidence>
<dbReference type="PROSITE" id="PS50878">
    <property type="entry name" value="RT_POL"/>
    <property type="match status" value="1"/>
</dbReference>
<gene>
    <name evidence="3" type="primary">ltrA_1</name>
    <name evidence="3" type="ORF">NCTC10860_00269</name>
</gene>
<keyword evidence="3" id="KW-0695">RNA-directed DNA polymerase</keyword>
<dbReference type="SUPFAM" id="SSF56672">
    <property type="entry name" value="DNA/RNA polymerases"/>
    <property type="match status" value="1"/>
</dbReference>
<dbReference type="InterPro" id="IPR000477">
    <property type="entry name" value="RT_dom"/>
</dbReference>
<dbReference type="PANTHER" id="PTHR34047">
    <property type="entry name" value="NUCLEAR INTRON MATURASE 1, MITOCHONDRIAL-RELATED"/>
    <property type="match status" value="1"/>
</dbReference>
<dbReference type="GO" id="GO:0003964">
    <property type="term" value="F:RNA-directed DNA polymerase activity"/>
    <property type="evidence" value="ECO:0007669"/>
    <property type="project" value="UniProtKB-KW"/>
</dbReference>
<reference evidence="3 4" key="1">
    <citation type="submission" date="2018-06" db="EMBL/GenBank/DDBJ databases">
        <authorList>
            <consortium name="Pathogen Informatics"/>
            <person name="Doyle S."/>
        </authorList>
    </citation>
    <scope>NUCLEOTIDE SEQUENCE [LARGE SCALE GENOMIC DNA]</scope>
    <source>
        <strain evidence="3 4">NCTC10860</strain>
    </source>
</reference>
<dbReference type="Pfam" id="PF00078">
    <property type="entry name" value="RVT_1"/>
    <property type="match status" value="1"/>
</dbReference>
<evidence type="ECO:0000259" key="2">
    <source>
        <dbReference type="PROSITE" id="PS50878"/>
    </source>
</evidence>
<comment type="similarity">
    <text evidence="1">Belongs to the bacterial reverse transcriptase family.</text>
</comment>
<dbReference type="EMBL" id="UGUW01000003">
    <property type="protein sequence ID" value="SUD58039.1"/>
    <property type="molecule type" value="Genomic_DNA"/>
</dbReference>
<feature type="domain" description="Reverse transcriptase" evidence="2">
    <location>
        <begin position="1"/>
        <end position="117"/>
    </location>
</feature>
<evidence type="ECO:0000256" key="1">
    <source>
        <dbReference type="ARBA" id="ARBA00034120"/>
    </source>
</evidence>
<sequence length="117" mass="12977">MARAHVAAGYRWSVELDLEKFFDRVDHDLLMDLLARQVEDPRVRRLVRRYLEAGVMAGGLVSLRREGTPQGGPLSPLLSNILLNELDRELSRRGIASCAMPTTRTSTSAVGRRASGC</sequence>
<dbReference type="InterPro" id="IPR043502">
    <property type="entry name" value="DNA/RNA_pol_sf"/>
</dbReference>
<keyword evidence="3" id="KW-0548">Nucleotidyltransferase</keyword>
<dbReference type="InterPro" id="IPR051083">
    <property type="entry name" value="GrpII_Intron_Splice-Mob/Def"/>
</dbReference>
<dbReference type="PANTHER" id="PTHR34047:SF8">
    <property type="entry name" value="PROTEIN YKFC"/>
    <property type="match status" value="1"/>
</dbReference>
<dbReference type="AlphaFoldDB" id="A0A379K155"/>